<name>A0A4P9WR01_9FUNG</name>
<feature type="compositionally biased region" description="Acidic residues" evidence="1">
    <location>
        <begin position="53"/>
        <end position="62"/>
    </location>
</feature>
<reference evidence="3" key="1">
    <citation type="journal article" date="2018" name="Nat. Microbiol.">
        <title>Leveraging single-cell genomics to expand the fungal tree of life.</title>
        <authorList>
            <person name="Ahrendt S.R."/>
            <person name="Quandt C.A."/>
            <person name="Ciobanu D."/>
            <person name="Clum A."/>
            <person name="Salamov A."/>
            <person name="Andreopoulos B."/>
            <person name="Cheng J.F."/>
            <person name="Woyke T."/>
            <person name="Pelin A."/>
            <person name="Henrissat B."/>
            <person name="Reynolds N.K."/>
            <person name="Benny G.L."/>
            <person name="Smith M.E."/>
            <person name="James T.Y."/>
            <person name="Grigoriev I.V."/>
        </authorList>
    </citation>
    <scope>NUCLEOTIDE SEQUENCE [LARGE SCALE GENOMIC DNA]</scope>
</reference>
<feature type="compositionally biased region" description="Basic and acidic residues" evidence="1">
    <location>
        <begin position="85"/>
        <end position="101"/>
    </location>
</feature>
<feature type="region of interest" description="Disordered" evidence="1">
    <location>
        <begin position="1"/>
        <end position="45"/>
    </location>
</feature>
<organism evidence="2 3">
    <name type="scientific">Blyttiomyces helicus</name>
    <dbReference type="NCBI Taxonomy" id="388810"/>
    <lineage>
        <taxon>Eukaryota</taxon>
        <taxon>Fungi</taxon>
        <taxon>Fungi incertae sedis</taxon>
        <taxon>Chytridiomycota</taxon>
        <taxon>Chytridiomycota incertae sedis</taxon>
        <taxon>Chytridiomycetes</taxon>
        <taxon>Chytridiomycetes incertae sedis</taxon>
        <taxon>Blyttiomyces</taxon>
    </lineage>
</organism>
<evidence type="ECO:0000313" key="3">
    <source>
        <dbReference type="Proteomes" id="UP000269721"/>
    </source>
</evidence>
<keyword evidence="3" id="KW-1185">Reference proteome</keyword>
<gene>
    <name evidence="2" type="ORF">BDK51DRAFT_49248</name>
</gene>
<sequence>MHAQDAEAAPDDDGPAKERVDRDGEGRVVRHYKTREDKDEPRDRVVRVVAVGAEDEEEEGDGAAEHPHDAKADVLHVLVACDGRQEKKAHQTDYPDNEMHPAKSRPKLAQHVLGAVKDKGGPHAEVTKAVAQWGNPHHVSSTGVRQCDETKESLCVGQDEERLSVEQVRETNEFPDSRGPGLAPRFGRFQKQAEKALREERQQEGNLEEPGVDDGRKAERARN</sequence>
<feature type="region of interest" description="Disordered" evidence="1">
    <location>
        <begin position="50"/>
        <end position="69"/>
    </location>
</feature>
<feature type="region of interest" description="Disordered" evidence="1">
    <location>
        <begin position="168"/>
        <end position="187"/>
    </location>
</feature>
<accession>A0A4P9WR01</accession>
<dbReference type="AlphaFoldDB" id="A0A4P9WR01"/>
<feature type="compositionally biased region" description="Basic and acidic residues" evidence="1">
    <location>
        <begin position="14"/>
        <end position="45"/>
    </location>
</feature>
<dbReference type="EMBL" id="KZ994155">
    <property type="protein sequence ID" value="RKO93660.1"/>
    <property type="molecule type" value="Genomic_DNA"/>
</dbReference>
<proteinExistence type="predicted"/>
<feature type="compositionally biased region" description="Basic and acidic residues" evidence="1">
    <location>
        <begin position="193"/>
        <end position="203"/>
    </location>
</feature>
<feature type="region of interest" description="Disordered" evidence="1">
    <location>
        <begin position="85"/>
        <end position="105"/>
    </location>
</feature>
<evidence type="ECO:0000313" key="2">
    <source>
        <dbReference type="EMBL" id="RKO93660.1"/>
    </source>
</evidence>
<evidence type="ECO:0000256" key="1">
    <source>
        <dbReference type="SAM" id="MobiDB-lite"/>
    </source>
</evidence>
<feature type="compositionally biased region" description="Basic and acidic residues" evidence="1">
    <location>
        <begin position="213"/>
        <end position="223"/>
    </location>
</feature>
<protein>
    <submittedName>
        <fullName evidence="2">Uncharacterized protein</fullName>
    </submittedName>
</protein>
<dbReference type="Proteomes" id="UP000269721">
    <property type="component" value="Unassembled WGS sequence"/>
</dbReference>
<feature type="region of interest" description="Disordered" evidence="1">
    <location>
        <begin position="193"/>
        <end position="223"/>
    </location>
</feature>